<name>A0A563W1M9_9CYAN</name>
<dbReference type="InterPro" id="IPR032710">
    <property type="entry name" value="NTF2-like_dom_sf"/>
</dbReference>
<evidence type="ECO:0000313" key="3">
    <source>
        <dbReference type="Proteomes" id="UP000320055"/>
    </source>
</evidence>
<dbReference type="OrthoDB" id="459617at2"/>
<dbReference type="InterPro" id="IPR037401">
    <property type="entry name" value="SnoaL-like"/>
</dbReference>
<keyword evidence="3" id="KW-1185">Reference proteome</keyword>
<protein>
    <recommendedName>
        <fullName evidence="1">SnoaL-like domain-containing protein</fullName>
    </recommendedName>
</protein>
<reference evidence="2 3" key="1">
    <citation type="submission" date="2019-01" db="EMBL/GenBank/DDBJ databases">
        <authorList>
            <person name="Brito A."/>
        </authorList>
    </citation>
    <scope>NUCLEOTIDE SEQUENCE [LARGE SCALE GENOMIC DNA]</scope>
    <source>
        <strain evidence="2">1</strain>
    </source>
</reference>
<gene>
    <name evidence="2" type="ORF">H1P_6290018</name>
</gene>
<dbReference type="Proteomes" id="UP000320055">
    <property type="component" value="Unassembled WGS sequence"/>
</dbReference>
<evidence type="ECO:0000259" key="1">
    <source>
        <dbReference type="Pfam" id="PF12680"/>
    </source>
</evidence>
<dbReference type="Pfam" id="PF12680">
    <property type="entry name" value="SnoaL_2"/>
    <property type="match status" value="1"/>
</dbReference>
<evidence type="ECO:0000313" key="2">
    <source>
        <dbReference type="EMBL" id="VEP17598.1"/>
    </source>
</evidence>
<proteinExistence type="predicted"/>
<feature type="domain" description="SnoaL-like" evidence="1">
    <location>
        <begin position="11"/>
        <end position="112"/>
    </location>
</feature>
<dbReference type="AlphaFoldDB" id="A0A563W1M9"/>
<accession>A0A563W1M9</accession>
<dbReference type="Gene3D" id="3.10.450.50">
    <property type="match status" value="1"/>
</dbReference>
<sequence>MTEKLNTSILVDRYFQATQSNDAATWAACFATDATVDDPVGSPLIKGTDAILERGKEFMANFKTVGLYPEYVSIDNFRAAAKWTGRGVTKDDRSVKFEGINFFEFNKMGKIANLVGFWNPADMVEA</sequence>
<dbReference type="SUPFAM" id="SSF54427">
    <property type="entry name" value="NTF2-like"/>
    <property type="match status" value="1"/>
</dbReference>
<organism evidence="2 3">
    <name type="scientific">Hyella patelloides LEGE 07179</name>
    <dbReference type="NCBI Taxonomy" id="945734"/>
    <lineage>
        <taxon>Bacteria</taxon>
        <taxon>Bacillati</taxon>
        <taxon>Cyanobacteriota</taxon>
        <taxon>Cyanophyceae</taxon>
        <taxon>Pleurocapsales</taxon>
        <taxon>Hyellaceae</taxon>
        <taxon>Hyella</taxon>
    </lineage>
</organism>
<dbReference type="RefSeq" id="WP_144875997.1">
    <property type="nucleotide sequence ID" value="NZ_LR214363.1"/>
</dbReference>
<dbReference type="EMBL" id="CAACVJ010000589">
    <property type="protein sequence ID" value="VEP17598.1"/>
    <property type="molecule type" value="Genomic_DNA"/>
</dbReference>